<comment type="caution">
    <text evidence="9">The sequence shown here is derived from an EMBL/GenBank/DDBJ whole genome shotgun (WGS) entry which is preliminary data.</text>
</comment>
<keyword evidence="5" id="KW-0547">Nucleotide-binding</keyword>
<evidence type="ECO:0000256" key="4">
    <source>
        <dbReference type="ARBA" id="ARBA00022679"/>
    </source>
</evidence>
<dbReference type="InterPro" id="IPR000014">
    <property type="entry name" value="PAS"/>
</dbReference>
<dbReference type="PROSITE" id="PS50112">
    <property type="entry name" value="PAS"/>
    <property type="match status" value="1"/>
</dbReference>
<evidence type="ECO:0000256" key="7">
    <source>
        <dbReference type="ARBA" id="ARBA00022840"/>
    </source>
</evidence>
<evidence type="ECO:0000313" key="9">
    <source>
        <dbReference type="EMBL" id="MFD3263438.1"/>
    </source>
</evidence>
<dbReference type="EC" id="2.7.13.3" evidence="2"/>
<dbReference type="PANTHER" id="PTHR41523:SF8">
    <property type="entry name" value="ETHYLENE RESPONSE SENSOR PROTEIN"/>
    <property type="match status" value="1"/>
</dbReference>
<evidence type="ECO:0000259" key="8">
    <source>
        <dbReference type="PROSITE" id="PS50112"/>
    </source>
</evidence>
<protein>
    <recommendedName>
        <fullName evidence="2">histidine kinase</fullName>
        <ecNumber evidence="2">2.7.13.3</ecNumber>
    </recommendedName>
</protein>
<dbReference type="Proteomes" id="UP001598130">
    <property type="component" value="Unassembled WGS sequence"/>
</dbReference>
<dbReference type="SMART" id="SM00091">
    <property type="entry name" value="PAS"/>
    <property type="match status" value="1"/>
</dbReference>
<feature type="domain" description="PAS" evidence="8">
    <location>
        <begin position="13"/>
        <end position="86"/>
    </location>
</feature>
<evidence type="ECO:0000313" key="10">
    <source>
        <dbReference type="Proteomes" id="UP001598130"/>
    </source>
</evidence>
<dbReference type="CDD" id="cd00130">
    <property type="entry name" value="PAS"/>
    <property type="match status" value="1"/>
</dbReference>
<sequence>MTPQPPRRIDIRDNRLAAAIIEQAVEYAILTMEFDGTITSWSPGAERMTGYTEDEIVGSNFSLLFTSSDRSAGEDRIELATTLRDGRAEDSRWHLCKNGGRFWANGMTMLMRDPDLTCLLKVMRDETPAKRADEQRVLLLNELNHRINNTLATVQSIAEQTLRGREVSSETRGDLAGRLLTLSEAHRVLVDENWAGADLHTILRKALAPHAGGESRIVFDGPDVRLSPPQAVSMALALHELATNALKYGSLTSPDGAVRIDWNLAHDGAGGRHLTFLWEEHGGPAVAIPTRRGFGTRLLARTFGEENGGRAEVQYNPSGLRCLIHLPLSTREEALVLDLAAEAGE</sequence>
<dbReference type="PANTHER" id="PTHR41523">
    <property type="entry name" value="TWO-COMPONENT SYSTEM SENSOR PROTEIN"/>
    <property type="match status" value="1"/>
</dbReference>
<dbReference type="Gene3D" id="3.30.450.20">
    <property type="entry name" value="PAS domain"/>
    <property type="match status" value="1"/>
</dbReference>
<proteinExistence type="predicted"/>
<dbReference type="Pfam" id="PF13426">
    <property type="entry name" value="PAS_9"/>
    <property type="match status" value="1"/>
</dbReference>
<gene>
    <name evidence="9" type="ORF">OCL97_05580</name>
</gene>
<dbReference type="SUPFAM" id="SSF55874">
    <property type="entry name" value="ATPase domain of HSP90 chaperone/DNA topoisomerase II/histidine kinase"/>
    <property type="match status" value="1"/>
</dbReference>
<dbReference type="SMART" id="SM00911">
    <property type="entry name" value="HWE_HK"/>
    <property type="match status" value="1"/>
</dbReference>
<dbReference type="Gene3D" id="3.30.565.10">
    <property type="entry name" value="Histidine kinase-like ATPase, C-terminal domain"/>
    <property type="match status" value="1"/>
</dbReference>
<dbReference type="InterPro" id="IPR036890">
    <property type="entry name" value="HATPase_C_sf"/>
</dbReference>
<evidence type="ECO:0000256" key="5">
    <source>
        <dbReference type="ARBA" id="ARBA00022741"/>
    </source>
</evidence>
<dbReference type="NCBIfam" id="TIGR00229">
    <property type="entry name" value="sensory_box"/>
    <property type="match status" value="1"/>
</dbReference>
<dbReference type="InterPro" id="IPR011102">
    <property type="entry name" value="Sig_transdc_His_kinase_HWE"/>
</dbReference>
<accession>A0ABW6CK30</accession>
<dbReference type="RefSeq" id="WP_377368362.1">
    <property type="nucleotide sequence ID" value="NZ_JAOTJD010000007.1"/>
</dbReference>
<dbReference type="Pfam" id="PF07536">
    <property type="entry name" value="HWE_HK"/>
    <property type="match status" value="1"/>
</dbReference>
<name>A0ABW6CK30_9CAUL</name>
<keyword evidence="6" id="KW-0418">Kinase</keyword>
<keyword evidence="10" id="KW-1185">Reference proteome</keyword>
<keyword evidence="4" id="KW-0808">Transferase</keyword>
<keyword evidence="3" id="KW-0597">Phosphoprotein</keyword>
<evidence type="ECO:0000256" key="3">
    <source>
        <dbReference type="ARBA" id="ARBA00022553"/>
    </source>
</evidence>
<dbReference type="EMBL" id="JAOTJD010000007">
    <property type="protein sequence ID" value="MFD3263438.1"/>
    <property type="molecule type" value="Genomic_DNA"/>
</dbReference>
<comment type="catalytic activity">
    <reaction evidence="1">
        <text>ATP + protein L-histidine = ADP + protein N-phospho-L-histidine.</text>
        <dbReference type="EC" id="2.7.13.3"/>
    </reaction>
</comment>
<dbReference type="SUPFAM" id="SSF55785">
    <property type="entry name" value="PYP-like sensor domain (PAS domain)"/>
    <property type="match status" value="1"/>
</dbReference>
<dbReference type="InterPro" id="IPR035965">
    <property type="entry name" value="PAS-like_dom_sf"/>
</dbReference>
<keyword evidence="7" id="KW-0067">ATP-binding</keyword>
<organism evidence="9 10">
    <name type="scientific">Phenylobacterium ferrooxidans</name>
    <dbReference type="NCBI Taxonomy" id="2982689"/>
    <lineage>
        <taxon>Bacteria</taxon>
        <taxon>Pseudomonadati</taxon>
        <taxon>Pseudomonadota</taxon>
        <taxon>Alphaproteobacteria</taxon>
        <taxon>Caulobacterales</taxon>
        <taxon>Caulobacteraceae</taxon>
        <taxon>Phenylobacterium</taxon>
    </lineage>
</organism>
<evidence type="ECO:0000256" key="6">
    <source>
        <dbReference type="ARBA" id="ARBA00022777"/>
    </source>
</evidence>
<reference evidence="9 10" key="1">
    <citation type="submission" date="2022-09" db="EMBL/GenBank/DDBJ databases">
        <title>New species of Phenylobacterium.</title>
        <authorList>
            <person name="Mieszkin S."/>
        </authorList>
    </citation>
    <scope>NUCLEOTIDE SEQUENCE [LARGE SCALE GENOMIC DNA]</scope>
    <source>
        <strain evidence="9 10">HK31-G</strain>
    </source>
</reference>
<evidence type="ECO:0000256" key="1">
    <source>
        <dbReference type="ARBA" id="ARBA00000085"/>
    </source>
</evidence>
<evidence type="ECO:0000256" key="2">
    <source>
        <dbReference type="ARBA" id="ARBA00012438"/>
    </source>
</evidence>